<name>A0A8E2DI48_9APHY</name>
<feature type="region of interest" description="Disordered" evidence="1">
    <location>
        <begin position="69"/>
        <end position="148"/>
    </location>
</feature>
<dbReference type="AlphaFoldDB" id="A0A8E2DI48"/>
<reference evidence="2 3" key="1">
    <citation type="submission" date="2016-07" db="EMBL/GenBank/DDBJ databases">
        <title>Draft genome of the white-rot fungus Obba rivulosa 3A-2.</title>
        <authorList>
            <consortium name="DOE Joint Genome Institute"/>
            <person name="Miettinen O."/>
            <person name="Riley R."/>
            <person name="Acob R."/>
            <person name="Barry K."/>
            <person name="Cullen D."/>
            <person name="De Vries R."/>
            <person name="Hainaut M."/>
            <person name="Hatakka A."/>
            <person name="Henrissat B."/>
            <person name="Hilden K."/>
            <person name="Kuo R."/>
            <person name="Labutti K."/>
            <person name="Lipzen A."/>
            <person name="Makela M.R."/>
            <person name="Sandor L."/>
            <person name="Spatafora J.W."/>
            <person name="Grigoriev I.V."/>
            <person name="Hibbett D.S."/>
        </authorList>
    </citation>
    <scope>NUCLEOTIDE SEQUENCE [LARGE SCALE GENOMIC DNA]</scope>
    <source>
        <strain evidence="2 3">3A-2</strain>
    </source>
</reference>
<evidence type="ECO:0000313" key="3">
    <source>
        <dbReference type="Proteomes" id="UP000250043"/>
    </source>
</evidence>
<evidence type="ECO:0000256" key="1">
    <source>
        <dbReference type="SAM" id="MobiDB-lite"/>
    </source>
</evidence>
<dbReference type="Proteomes" id="UP000250043">
    <property type="component" value="Unassembled WGS sequence"/>
</dbReference>
<keyword evidence="3" id="KW-1185">Reference proteome</keyword>
<accession>A0A8E2DI48</accession>
<gene>
    <name evidence="2" type="ORF">OBBRIDRAFT_838116</name>
</gene>
<protein>
    <submittedName>
        <fullName evidence="2">Uncharacterized protein</fullName>
    </submittedName>
</protein>
<organism evidence="2 3">
    <name type="scientific">Obba rivulosa</name>
    <dbReference type="NCBI Taxonomy" id="1052685"/>
    <lineage>
        <taxon>Eukaryota</taxon>
        <taxon>Fungi</taxon>
        <taxon>Dikarya</taxon>
        <taxon>Basidiomycota</taxon>
        <taxon>Agaricomycotina</taxon>
        <taxon>Agaricomycetes</taxon>
        <taxon>Polyporales</taxon>
        <taxon>Gelatoporiaceae</taxon>
        <taxon>Obba</taxon>
    </lineage>
</organism>
<evidence type="ECO:0000313" key="2">
    <source>
        <dbReference type="EMBL" id="OCH86499.1"/>
    </source>
</evidence>
<proteinExistence type="predicted"/>
<feature type="compositionally biased region" description="Low complexity" evidence="1">
    <location>
        <begin position="69"/>
        <end position="81"/>
    </location>
</feature>
<sequence length="148" mass="15789">MIFSDLPSHAAASWTGVFSYRTRYSGLQTAVSRASNAVVRSIEYVPAPGSVSPPRQRGTEVRACPVSTATANANHSAARTAIMRRPLQPSRAEPSGPPSDLAQPPAHRTPSRRTSVGQIFRDAVARPSCPPTAKQAGSIRFARRRAAV</sequence>
<dbReference type="EMBL" id="KV722525">
    <property type="protein sequence ID" value="OCH86499.1"/>
    <property type="molecule type" value="Genomic_DNA"/>
</dbReference>